<gene>
    <name evidence="1" type="ORF">Acaty_c2115</name>
</gene>
<dbReference type="Proteomes" id="UP000005522">
    <property type="component" value="Chromosome"/>
</dbReference>
<protein>
    <recommendedName>
        <fullName evidence="3">Sel1 repeat family protein</fullName>
    </recommendedName>
</protein>
<dbReference type="InterPro" id="IPR050767">
    <property type="entry name" value="Sel1_AlgK"/>
</dbReference>
<dbReference type="InterPro" id="IPR006597">
    <property type="entry name" value="Sel1-like"/>
</dbReference>
<dbReference type="EMBL" id="CP005986">
    <property type="protein sequence ID" value="AIA55969.1"/>
    <property type="molecule type" value="Genomic_DNA"/>
</dbReference>
<dbReference type="HOGENOM" id="CLU_1850804_0_0_6"/>
<sequence length="137" mass="14747">MDWDGKHLDLLELAGLRDDLEALRRRALAGDPAAQFNMGVRYAEGRGVEPDLLEAAKWYGAAADQGDAMAQFNLGLLFYQGQGLPRNLVYAYELFQAAAAQGDARAAAGLAALTRELSAEDRATLGLAAPEESLTRH</sequence>
<evidence type="ECO:0000313" key="2">
    <source>
        <dbReference type="Proteomes" id="UP000005522"/>
    </source>
</evidence>
<evidence type="ECO:0000313" key="1">
    <source>
        <dbReference type="EMBL" id="AIA55969.1"/>
    </source>
</evidence>
<reference evidence="1 2" key="1">
    <citation type="journal article" date="2009" name="J. Bacteriol.">
        <title>Draft genome sequence of the extremely acidophilic bacterium Acidithiobacillus caldus ATCC 51756 reveals metabolic versatility in the genus Acidithiobacillus.</title>
        <authorList>
            <person name="Valdes J."/>
            <person name="Quatrini R."/>
            <person name="Hallberg K."/>
            <person name="Dopson M."/>
            <person name="Valenzuela P.D."/>
            <person name="Holmes D.S."/>
        </authorList>
    </citation>
    <scope>NUCLEOTIDE SEQUENCE [LARGE SCALE GENOMIC DNA]</scope>
    <source>
        <strain evidence="2">ATCC 51756 / DSM 8584 / KU</strain>
    </source>
</reference>
<dbReference type="SMART" id="SM00671">
    <property type="entry name" value="SEL1"/>
    <property type="match status" value="2"/>
</dbReference>
<dbReference type="AlphaFoldDB" id="A0A059ZT01"/>
<dbReference type="Gene3D" id="1.25.40.10">
    <property type="entry name" value="Tetratricopeptide repeat domain"/>
    <property type="match status" value="1"/>
</dbReference>
<accession>A0A059ZT01</accession>
<organism evidence="1 2">
    <name type="scientific">Acidithiobacillus caldus (strain ATCC 51756 / DSM 8584 / KU)</name>
    <dbReference type="NCBI Taxonomy" id="637389"/>
    <lineage>
        <taxon>Bacteria</taxon>
        <taxon>Pseudomonadati</taxon>
        <taxon>Pseudomonadota</taxon>
        <taxon>Acidithiobacillia</taxon>
        <taxon>Acidithiobacillales</taxon>
        <taxon>Acidithiobacillaceae</taxon>
        <taxon>Acidithiobacillus</taxon>
    </lineage>
</organism>
<dbReference type="RefSeq" id="WP_004868392.1">
    <property type="nucleotide sequence ID" value="NZ_CP005986.1"/>
</dbReference>
<dbReference type="eggNOG" id="COG0790">
    <property type="taxonomic scope" value="Bacteria"/>
</dbReference>
<evidence type="ECO:0008006" key="3">
    <source>
        <dbReference type="Google" id="ProtNLM"/>
    </source>
</evidence>
<dbReference type="SUPFAM" id="SSF81901">
    <property type="entry name" value="HCP-like"/>
    <property type="match status" value="1"/>
</dbReference>
<dbReference type="KEGG" id="acz:Acaty_c2115"/>
<dbReference type="InterPro" id="IPR011990">
    <property type="entry name" value="TPR-like_helical_dom_sf"/>
</dbReference>
<dbReference type="Pfam" id="PF08238">
    <property type="entry name" value="Sel1"/>
    <property type="match status" value="2"/>
</dbReference>
<proteinExistence type="predicted"/>
<dbReference type="PANTHER" id="PTHR11102:SF160">
    <property type="entry name" value="ERAD-ASSOCIATED E3 UBIQUITIN-PROTEIN LIGASE COMPONENT HRD3"/>
    <property type="match status" value="1"/>
</dbReference>
<dbReference type="PANTHER" id="PTHR11102">
    <property type="entry name" value="SEL-1-LIKE PROTEIN"/>
    <property type="match status" value="1"/>
</dbReference>
<dbReference type="GeneID" id="92932188"/>
<name>A0A059ZT01_ACICK</name>